<dbReference type="Gene3D" id="3.90.1300.10">
    <property type="entry name" value="Amidase signature (AS) domain"/>
    <property type="match status" value="2"/>
</dbReference>
<feature type="coiled-coil region" evidence="4">
    <location>
        <begin position="437"/>
        <end position="587"/>
    </location>
</feature>
<dbReference type="Pfam" id="PF05911">
    <property type="entry name" value="FPP"/>
    <property type="match status" value="2"/>
</dbReference>
<dbReference type="Pfam" id="PF01425">
    <property type="entry name" value="Amidase"/>
    <property type="match status" value="1"/>
</dbReference>
<dbReference type="InterPro" id="IPR036928">
    <property type="entry name" value="AS_sf"/>
</dbReference>
<keyword evidence="3 4" id="KW-0175">Coiled coil</keyword>
<feature type="region of interest" description="Disordered" evidence="5">
    <location>
        <begin position="1"/>
        <end position="116"/>
    </location>
</feature>
<dbReference type="STRING" id="3750.A0A498HRT3"/>
<feature type="compositionally biased region" description="Basic and acidic residues" evidence="5">
    <location>
        <begin position="56"/>
        <end position="73"/>
    </location>
</feature>
<comment type="caution">
    <text evidence="7">The sequence shown here is derived from an EMBL/GenBank/DDBJ whole genome shotgun (WGS) entry which is preliminary data.</text>
</comment>
<feature type="region of interest" description="Disordered" evidence="5">
    <location>
        <begin position="362"/>
        <end position="383"/>
    </location>
</feature>
<protein>
    <recommendedName>
        <fullName evidence="6">Amidase domain-containing protein</fullName>
    </recommendedName>
</protein>
<evidence type="ECO:0000256" key="4">
    <source>
        <dbReference type="SAM" id="Coils"/>
    </source>
</evidence>
<dbReference type="Proteomes" id="UP000290289">
    <property type="component" value="Chromosome 15"/>
</dbReference>
<feature type="compositionally biased region" description="Basic and acidic residues" evidence="5">
    <location>
        <begin position="27"/>
        <end position="48"/>
    </location>
</feature>
<organism evidence="7 8">
    <name type="scientific">Malus domestica</name>
    <name type="common">Apple</name>
    <name type="synonym">Pyrus malus</name>
    <dbReference type="NCBI Taxonomy" id="3750"/>
    <lineage>
        <taxon>Eukaryota</taxon>
        <taxon>Viridiplantae</taxon>
        <taxon>Streptophyta</taxon>
        <taxon>Embryophyta</taxon>
        <taxon>Tracheophyta</taxon>
        <taxon>Spermatophyta</taxon>
        <taxon>Magnoliopsida</taxon>
        <taxon>eudicotyledons</taxon>
        <taxon>Gunneridae</taxon>
        <taxon>Pentapetalae</taxon>
        <taxon>rosids</taxon>
        <taxon>fabids</taxon>
        <taxon>Rosales</taxon>
        <taxon>Rosaceae</taxon>
        <taxon>Amygdaloideae</taxon>
        <taxon>Maleae</taxon>
        <taxon>Malus</taxon>
    </lineage>
</organism>
<evidence type="ECO:0000259" key="6">
    <source>
        <dbReference type="Pfam" id="PF01425"/>
    </source>
</evidence>
<accession>A0A498HRT3</accession>
<dbReference type="PANTHER" id="PTHR31580">
    <property type="entry name" value="FILAMENT-LIKE PLANT PROTEIN 4"/>
    <property type="match status" value="1"/>
</dbReference>
<evidence type="ECO:0000256" key="1">
    <source>
        <dbReference type="ARBA" id="ARBA00005921"/>
    </source>
</evidence>
<dbReference type="AlphaFoldDB" id="A0A498HRT3"/>
<evidence type="ECO:0000313" key="7">
    <source>
        <dbReference type="EMBL" id="RXH74156.1"/>
    </source>
</evidence>
<dbReference type="EMBL" id="RDQH01000341">
    <property type="protein sequence ID" value="RXH74156.1"/>
    <property type="molecule type" value="Genomic_DNA"/>
</dbReference>
<evidence type="ECO:0000313" key="8">
    <source>
        <dbReference type="Proteomes" id="UP000290289"/>
    </source>
</evidence>
<proteinExistence type="inferred from homology"/>
<comment type="similarity">
    <text evidence="1">Belongs to the FPP family.</text>
</comment>
<comment type="similarity">
    <text evidence="2">Belongs to the amidase family.</text>
</comment>
<sequence length="1244" mass="138180">MNCTLDGGSERWMGGNEGDTPPLSIAKSKEEERKKEDKRRGQGSDRDAVALLIFQMDRRSRLWQRKSSDKSPGDTESSGSISSHSERFSDDQANPTHGILSPEVASKAPPDDRQVNGSVEALTEKLSAALLNCSAKDDLVKQHAKVAEEAVSGWEKAENEAVRLRQQLEAANKKKSALEDRVGHLDGALKECVRQLRQAREEQDKNTNDAVAKRTREWESSKSMLESQIVELEAQLQTAKSGAAASTDFDLLSKLDATEKENSDLQLKLLSRVKELEVRTIERDLSTQAAETASKQYLESIKKVAKLEAECRKLKVLTRKALPANDHKSFSASSVCAESFTDSQSDSWERIVAIDLDTHKVSGLEHDPSQSDSRAPAQITEPGQFKNKKRFGKYVPSVEINLMDDFLEMERLAATPDTENDNCRQPSVRENPLKTELETMIQRTVELEGKLEKMAAEKVELEMTLTECQKQLETSQSQLTEADTKLEDLKRQLAHANDSMYDAQEEVKSYQTMREDAESQLRAVQKDYNSLLLKATSLEEEVSKERDLSAENVAKCQKLETELLSMKREAELQREDELQRLRSTNGELKIKQEKELALAANKYAECQKTIASLGQQLKSLATLEDFLVDSERPSELIGAGIHLEWLDLRRLLEVLAGDALEVARGINLNMMKKESRVVYQAAKEVDLSAGSSQTYLRANVKAPRVAGFLVKVFAWFLESRIFGTLILYILKRDNLIHKLISNAEMEEAPVYVPIHPFDDEEEQDVKHVGADLSPPELVQQATECLPQSLEKSQKTFNGLNSSFRSWTISDYSRAYTSGDVTPRTVAERLIAAIRESYSPSFQMSFFINYDAEDILKQATESTLRYEQGVPISALDGVPIAIKDEIDCLPYPTTVSQSENRLLGGTKWLHKLRPCTDDACCVKCLRLCGAIIVGKTNMHELGAGTSGINPHYGATRNPYDRSKIAGGSSSGSAAVVASRLCPVALGVDGGGSVRMPASLCGVVGFKPTFGRVPHSGVLPLNWTVGMVGILAGTIEDAFIVDDIRECCSNALDRLHKQYGWKTVEVTVPEIEVMRLAHYTTIGSECTASLSNSLENLDYKELGWDVRVALAVYGSFSSKEYIKAQRIRNRQMQFHMNIFAHADVIVSPTTGVTAYSIFDDALQTGELDYINGAALVRYSIAGNFLGLPAVSVPVGYDRAGLPIGLQLIGKPWSEATLIHIAFALQELYVSEYRKPEVYYDVLNQQK</sequence>
<dbReference type="InterPro" id="IPR023631">
    <property type="entry name" value="Amidase_dom"/>
</dbReference>
<evidence type="ECO:0000256" key="2">
    <source>
        <dbReference type="ARBA" id="ARBA00009199"/>
    </source>
</evidence>
<evidence type="ECO:0000256" key="5">
    <source>
        <dbReference type="SAM" id="MobiDB-lite"/>
    </source>
</evidence>
<evidence type="ECO:0000256" key="3">
    <source>
        <dbReference type="ARBA" id="ARBA00023054"/>
    </source>
</evidence>
<gene>
    <name evidence="7" type="ORF">DVH24_028877</name>
</gene>
<feature type="coiled-coil region" evidence="4">
    <location>
        <begin position="154"/>
        <end position="242"/>
    </location>
</feature>
<dbReference type="GO" id="GO:0016811">
    <property type="term" value="F:hydrolase activity, acting on carbon-nitrogen (but not peptide) bonds, in linear amides"/>
    <property type="evidence" value="ECO:0007669"/>
    <property type="project" value="UniProtKB-ARBA"/>
</dbReference>
<keyword evidence="8" id="KW-1185">Reference proteome</keyword>
<feature type="domain" description="Amidase" evidence="6">
    <location>
        <begin position="848"/>
        <end position="1041"/>
    </location>
</feature>
<reference evidence="7 8" key="1">
    <citation type="submission" date="2018-10" db="EMBL/GenBank/DDBJ databases">
        <title>A high-quality apple genome assembly.</title>
        <authorList>
            <person name="Hu J."/>
        </authorList>
    </citation>
    <scope>NUCLEOTIDE SEQUENCE [LARGE SCALE GENOMIC DNA]</scope>
    <source>
        <strain evidence="8">cv. HFTH1</strain>
        <tissue evidence="7">Young leaf</tissue>
    </source>
</reference>
<dbReference type="PANTHER" id="PTHR31580:SF49">
    <property type="entry name" value="FILAMENT-LIKE PLANT PROTEIN 3"/>
    <property type="match status" value="1"/>
</dbReference>
<dbReference type="InterPro" id="IPR020556">
    <property type="entry name" value="Amidase_CS"/>
</dbReference>
<name>A0A498HRT3_MALDO</name>
<dbReference type="InterPro" id="IPR008587">
    <property type="entry name" value="FPP_plant"/>
</dbReference>
<dbReference type="SUPFAM" id="SSF75304">
    <property type="entry name" value="Amidase signature (AS) enzymes"/>
    <property type="match status" value="1"/>
</dbReference>
<dbReference type="PROSITE" id="PS00571">
    <property type="entry name" value="AMIDASES"/>
    <property type="match status" value="1"/>
</dbReference>